<feature type="binding site" evidence="16">
    <location>
        <position position="144"/>
    </location>
    <ligand>
        <name>Zn(2+)</name>
        <dbReference type="ChEBI" id="CHEBI:29105"/>
    </ligand>
</feature>
<dbReference type="SUPFAM" id="SSF57770">
    <property type="entry name" value="Methionyl-tRNA synthetase (MetRS), Zn-domain"/>
    <property type="match status" value="1"/>
</dbReference>
<evidence type="ECO:0000256" key="11">
    <source>
        <dbReference type="ARBA" id="ARBA00022840"/>
    </source>
</evidence>
<evidence type="ECO:0000256" key="13">
    <source>
        <dbReference type="ARBA" id="ARBA00022917"/>
    </source>
</evidence>
<dbReference type="InterPro" id="IPR023458">
    <property type="entry name" value="Met-tRNA_ligase_1"/>
</dbReference>
<comment type="catalytic activity">
    <reaction evidence="15 16">
        <text>tRNA(Met) + L-methionine + ATP = L-methionyl-tRNA(Met) + AMP + diphosphate</text>
        <dbReference type="Rhea" id="RHEA:13481"/>
        <dbReference type="Rhea" id="RHEA-COMP:9667"/>
        <dbReference type="Rhea" id="RHEA-COMP:9698"/>
        <dbReference type="ChEBI" id="CHEBI:30616"/>
        <dbReference type="ChEBI" id="CHEBI:33019"/>
        <dbReference type="ChEBI" id="CHEBI:57844"/>
        <dbReference type="ChEBI" id="CHEBI:78442"/>
        <dbReference type="ChEBI" id="CHEBI:78530"/>
        <dbReference type="ChEBI" id="CHEBI:456215"/>
        <dbReference type="EC" id="6.1.1.10"/>
    </reaction>
</comment>
<comment type="similarity">
    <text evidence="3 16">Belongs to the class-I aminoacyl-tRNA synthetase family. MetG type 1 subfamily.</text>
</comment>
<evidence type="ECO:0000256" key="8">
    <source>
        <dbReference type="ARBA" id="ARBA00022723"/>
    </source>
</evidence>
<dbReference type="EC" id="6.1.1.10" evidence="16"/>
<comment type="cofactor">
    <cofactor evidence="16">
        <name>Zn(2+)</name>
        <dbReference type="ChEBI" id="CHEBI:29105"/>
    </cofactor>
    <text evidence="16">Binds 1 zinc ion per subunit.</text>
</comment>
<dbReference type="Gene3D" id="2.40.50.140">
    <property type="entry name" value="Nucleic acid-binding proteins"/>
    <property type="match status" value="1"/>
</dbReference>
<evidence type="ECO:0000256" key="6">
    <source>
        <dbReference type="ARBA" id="ARBA00022555"/>
    </source>
</evidence>
<dbReference type="InterPro" id="IPR012340">
    <property type="entry name" value="NA-bd_OB-fold"/>
</dbReference>
<dbReference type="GO" id="GO:0005829">
    <property type="term" value="C:cytosol"/>
    <property type="evidence" value="ECO:0007669"/>
    <property type="project" value="TreeGrafter"/>
</dbReference>
<keyword evidence="11 16" id="KW-0067">ATP-binding</keyword>
<feature type="coiled-coil region" evidence="17">
    <location>
        <begin position="536"/>
        <end position="563"/>
    </location>
</feature>
<feature type="domain" description="TRNA-binding" evidence="18">
    <location>
        <begin position="577"/>
        <end position="676"/>
    </location>
</feature>
<dbReference type="NCBIfam" id="NF001100">
    <property type="entry name" value="PRK00133.1"/>
    <property type="match status" value="1"/>
</dbReference>
<keyword evidence="14 16" id="KW-0030">Aminoacyl-tRNA synthetase</keyword>
<evidence type="ECO:0000256" key="3">
    <source>
        <dbReference type="ARBA" id="ARBA00008258"/>
    </source>
</evidence>
<accession>A0A1M4T2R1</accession>
<comment type="subunit">
    <text evidence="4 16">Homodimer.</text>
</comment>
<dbReference type="PROSITE" id="PS50886">
    <property type="entry name" value="TRBD"/>
    <property type="match status" value="1"/>
</dbReference>
<dbReference type="GO" id="GO:0046872">
    <property type="term" value="F:metal ion binding"/>
    <property type="evidence" value="ECO:0007669"/>
    <property type="project" value="UniProtKB-KW"/>
</dbReference>
<dbReference type="InterPro" id="IPR009080">
    <property type="entry name" value="tRNAsynth_Ia_anticodon-bd"/>
</dbReference>
<feature type="binding site" evidence="16">
    <location>
        <position position="336"/>
    </location>
    <ligand>
        <name>ATP</name>
        <dbReference type="ChEBI" id="CHEBI:30616"/>
    </ligand>
</feature>
<feature type="binding site" evidence="16">
    <location>
        <position position="160"/>
    </location>
    <ligand>
        <name>Zn(2+)</name>
        <dbReference type="ChEBI" id="CHEBI:29105"/>
    </ligand>
</feature>
<proteinExistence type="inferred from homology"/>
<evidence type="ECO:0000256" key="9">
    <source>
        <dbReference type="ARBA" id="ARBA00022741"/>
    </source>
</evidence>
<dbReference type="OrthoDB" id="9810191at2"/>
<dbReference type="CDD" id="cd07957">
    <property type="entry name" value="Anticodon_Ia_Met"/>
    <property type="match status" value="1"/>
</dbReference>
<keyword evidence="10 16" id="KW-0862">Zinc</keyword>
<dbReference type="InterPro" id="IPR002547">
    <property type="entry name" value="tRNA-bd_dom"/>
</dbReference>
<dbReference type="NCBIfam" id="TIGR00399">
    <property type="entry name" value="metG_C_term"/>
    <property type="match status" value="1"/>
</dbReference>
<dbReference type="InterPro" id="IPR014758">
    <property type="entry name" value="Met-tRNA_synth"/>
</dbReference>
<dbReference type="Pfam" id="PF19303">
    <property type="entry name" value="Anticodon_3"/>
    <property type="match status" value="1"/>
</dbReference>
<evidence type="ECO:0000259" key="18">
    <source>
        <dbReference type="PROSITE" id="PS50886"/>
    </source>
</evidence>
<dbReference type="FunFam" id="2.40.50.140:FF:000042">
    <property type="entry name" value="Methionine--tRNA ligase"/>
    <property type="match status" value="1"/>
</dbReference>
<keyword evidence="17" id="KW-0175">Coiled coil</keyword>
<reference evidence="19 20" key="1">
    <citation type="submission" date="2016-11" db="EMBL/GenBank/DDBJ databases">
        <authorList>
            <person name="Jaros S."/>
            <person name="Januszkiewicz K."/>
            <person name="Wedrychowicz H."/>
        </authorList>
    </citation>
    <scope>NUCLEOTIDE SEQUENCE [LARGE SCALE GENOMIC DNA]</scope>
    <source>
        <strain evidence="19 20">DSM 21986</strain>
    </source>
</reference>
<dbReference type="GO" id="GO:0006431">
    <property type="term" value="P:methionyl-tRNA aminoacylation"/>
    <property type="evidence" value="ECO:0007669"/>
    <property type="project" value="UniProtKB-UniRule"/>
</dbReference>
<keyword evidence="13 16" id="KW-0648">Protein biosynthesis</keyword>
<feature type="short sequence motif" description="'KMSKS' region" evidence="16">
    <location>
        <begin position="333"/>
        <end position="337"/>
    </location>
</feature>
<keyword evidence="5 16" id="KW-0963">Cytoplasm</keyword>
<evidence type="ECO:0000256" key="16">
    <source>
        <dbReference type="HAMAP-Rule" id="MF_00098"/>
    </source>
</evidence>
<dbReference type="InterPro" id="IPR014729">
    <property type="entry name" value="Rossmann-like_a/b/a_fold"/>
</dbReference>
<dbReference type="SUPFAM" id="SSF52374">
    <property type="entry name" value="Nucleotidylyl transferase"/>
    <property type="match status" value="1"/>
</dbReference>
<keyword evidence="20" id="KW-1185">Reference proteome</keyword>
<dbReference type="InterPro" id="IPR041872">
    <property type="entry name" value="Anticodon_Met"/>
</dbReference>
<dbReference type="SUPFAM" id="SSF47323">
    <property type="entry name" value="Anticodon-binding domain of a subclass of class I aminoacyl-tRNA synthetases"/>
    <property type="match status" value="1"/>
</dbReference>
<dbReference type="EMBL" id="FQUS01000001">
    <property type="protein sequence ID" value="SHE38710.1"/>
    <property type="molecule type" value="Genomic_DNA"/>
</dbReference>
<evidence type="ECO:0000256" key="7">
    <source>
        <dbReference type="ARBA" id="ARBA00022598"/>
    </source>
</evidence>
<dbReference type="CDD" id="cd02800">
    <property type="entry name" value="tRNA_bind_EcMetRS_like"/>
    <property type="match status" value="1"/>
</dbReference>
<dbReference type="GO" id="GO:0005524">
    <property type="term" value="F:ATP binding"/>
    <property type="evidence" value="ECO:0007669"/>
    <property type="project" value="UniProtKB-UniRule"/>
</dbReference>
<dbReference type="InterPro" id="IPR004495">
    <property type="entry name" value="Met-tRNA-synth_bsu_C"/>
</dbReference>
<evidence type="ECO:0000256" key="4">
    <source>
        <dbReference type="ARBA" id="ARBA00011738"/>
    </source>
</evidence>
<dbReference type="Pfam" id="PF09334">
    <property type="entry name" value="tRNA-synt_1g"/>
    <property type="match status" value="1"/>
</dbReference>
<dbReference type="PANTHER" id="PTHR45765:SF1">
    <property type="entry name" value="METHIONINE--TRNA LIGASE, CYTOPLASMIC"/>
    <property type="match status" value="1"/>
</dbReference>
<dbReference type="FunFam" id="2.20.28.20:FF:000001">
    <property type="entry name" value="Methionine--tRNA ligase"/>
    <property type="match status" value="1"/>
</dbReference>
<keyword evidence="12 16" id="KW-0694">RNA-binding</keyword>
<feature type="binding site" evidence="16">
    <location>
        <position position="157"/>
    </location>
    <ligand>
        <name>Zn(2+)</name>
        <dbReference type="ChEBI" id="CHEBI:29105"/>
    </ligand>
</feature>
<evidence type="ECO:0000256" key="15">
    <source>
        <dbReference type="ARBA" id="ARBA00047364"/>
    </source>
</evidence>
<comment type="function">
    <text evidence="1 16">Is required not only for elongation of protein synthesis but also for the initiation of all mRNA translation through initiator tRNA(fMet) aminoacylation.</text>
</comment>
<dbReference type="PRINTS" id="PR01041">
    <property type="entry name" value="TRNASYNTHMET"/>
</dbReference>
<dbReference type="PROSITE" id="PS00178">
    <property type="entry name" value="AA_TRNA_LIGASE_I"/>
    <property type="match status" value="1"/>
</dbReference>
<dbReference type="Gene3D" id="2.20.28.20">
    <property type="entry name" value="Methionyl-tRNA synthetase, Zn-domain"/>
    <property type="match status" value="1"/>
</dbReference>
<gene>
    <name evidence="16" type="primary">metG</name>
    <name evidence="19" type="ORF">SAMN05443144_101192</name>
</gene>
<dbReference type="InterPro" id="IPR001412">
    <property type="entry name" value="aa-tRNA-synth_I_CS"/>
</dbReference>
<keyword evidence="8 16" id="KW-0479">Metal-binding</keyword>
<evidence type="ECO:0000256" key="5">
    <source>
        <dbReference type="ARBA" id="ARBA00022490"/>
    </source>
</evidence>
<evidence type="ECO:0000313" key="19">
    <source>
        <dbReference type="EMBL" id="SHE38710.1"/>
    </source>
</evidence>
<keyword evidence="9 16" id="KW-0547">Nucleotide-binding</keyword>
<dbReference type="CDD" id="cd00814">
    <property type="entry name" value="MetRS_core"/>
    <property type="match status" value="1"/>
</dbReference>
<dbReference type="InterPro" id="IPR015413">
    <property type="entry name" value="Methionyl/Leucyl_tRNA_Synth"/>
</dbReference>
<dbReference type="RefSeq" id="WP_073058934.1">
    <property type="nucleotide sequence ID" value="NZ_FQUS01000001.1"/>
</dbReference>
<evidence type="ECO:0000256" key="10">
    <source>
        <dbReference type="ARBA" id="ARBA00022833"/>
    </source>
</evidence>
<evidence type="ECO:0000256" key="1">
    <source>
        <dbReference type="ARBA" id="ARBA00003314"/>
    </source>
</evidence>
<evidence type="ECO:0000256" key="2">
    <source>
        <dbReference type="ARBA" id="ARBA00004496"/>
    </source>
</evidence>
<evidence type="ECO:0000256" key="17">
    <source>
        <dbReference type="SAM" id="Coils"/>
    </source>
</evidence>
<dbReference type="HAMAP" id="MF_00098">
    <property type="entry name" value="Met_tRNA_synth_type1"/>
    <property type="match status" value="1"/>
</dbReference>
<keyword evidence="6 16" id="KW-0820">tRNA-binding</keyword>
<evidence type="ECO:0000256" key="12">
    <source>
        <dbReference type="ARBA" id="ARBA00022884"/>
    </source>
</evidence>
<dbReference type="Gene3D" id="1.10.730.10">
    <property type="entry name" value="Isoleucyl-tRNA Synthetase, Domain 1"/>
    <property type="match status" value="1"/>
</dbReference>
<evidence type="ECO:0000256" key="14">
    <source>
        <dbReference type="ARBA" id="ARBA00023146"/>
    </source>
</evidence>
<organism evidence="19 20">
    <name type="scientific">Fodinibius roseus</name>
    <dbReference type="NCBI Taxonomy" id="1194090"/>
    <lineage>
        <taxon>Bacteria</taxon>
        <taxon>Pseudomonadati</taxon>
        <taxon>Balneolota</taxon>
        <taxon>Balneolia</taxon>
        <taxon>Balneolales</taxon>
        <taxon>Balneolaceae</taxon>
        <taxon>Fodinibius</taxon>
    </lineage>
</organism>
<keyword evidence="7 16" id="KW-0436">Ligase</keyword>
<feature type="binding site" evidence="16">
    <location>
        <position position="147"/>
    </location>
    <ligand>
        <name>Zn(2+)</name>
        <dbReference type="ChEBI" id="CHEBI:29105"/>
    </ligand>
</feature>
<dbReference type="PANTHER" id="PTHR45765">
    <property type="entry name" value="METHIONINE--TRNA LIGASE"/>
    <property type="match status" value="1"/>
</dbReference>
<dbReference type="AlphaFoldDB" id="A0A1M4T2R1"/>
<protein>
    <recommendedName>
        <fullName evidence="16">Methionine--tRNA ligase</fullName>
        <ecNumber evidence="16">6.1.1.10</ecNumber>
    </recommendedName>
    <alternativeName>
        <fullName evidence="16">Methionyl-tRNA synthetase</fullName>
        <shortName evidence="16">MetRS</shortName>
    </alternativeName>
</protein>
<dbReference type="InterPro" id="IPR029038">
    <property type="entry name" value="MetRS_Zn"/>
</dbReference>
<sequence length="676" mass="77010">MSKRTLVTSALPYANGPIHLGHLAGAYLPADLYVRYKRLRGEDILYICGSDEHGVPITIAAEDEGVNPQDIVNKFHERNKKVFDEIGISFDYYGRTSSPVHHQTSQQIFTKLYEDGVFVQKTEEQLYDPKAEMFLPDRYVKGTCPNCGYEEAYGDQCESCGASLSPTDLLDPKSAITGDTPETKKTKHWYLPLGDFQERLENWIESRENWKPNVAGQVKSWLDDGLADRAVTRDLTWGVPVPLDDAEDKVLYVWFDAPIGYISATKEWAQQQGDPERWKTYWQDEETDLIHFIGKDNIVFHCIMFPAVLMAYGKYVLPKNVPANEFLNLEGKKLSTSRGWAVWLEEYLEDFEADLLRYVLGTILPETKDSDFSWEDFQNKVNSELADILGNFVFRTTSFTHKYFDGVVPELKNASDRDRETLALIEVQKEQIAAAYEQFKLREAIAETMKLARIGNKYFTDMEPWKSRKEDIEKCGNTLHVCLQITAAISLLFDPILPHKMEILREELNLSEDDMEWDRINTTIVKSGDHIEKGEILFTKIEDEQVEEQLQKLKERARENISEDRYEPLKTNMAFDDFMKIDLRAGEIVGASAIEKADKLLKLTVDLGFEQRTVVSGIANDFSADDIVGQKVCIVANLAPKKLMGVESNGMILMAEEDDGSLKFVETNAKPGSVIN</sequence>
<dbReference type="SUPFAM" id="SSF50249">
    <property type="entry name" value="Nucleic acid-binding proteins"/>
    <property type="match status" value="1"/>
</dbReference>
<dbReference type="STRING" id="1194090.SAMN05443144_101192"/>
<dbReference type="InterPro" id="IPR033911">
    <property type="entry name" value="MetRS_core"/>
</dbReference>
<dbReference type="Gene3D" id="3.40.50.620">
    <property type="entry name" value="HUPs"/>
    <property type="match status" value="1"/>
</dbReference>
<comment type="subcellular location">
    <subcellularLocation>
        <location evidence="2 16">Cytoplasm</location>
    </subcellularLocation>
</comment>
<dbReference type="GO" id="GO:0004825">
    <property type="term" value="F:methionine-tRNA ligase activity"/>
    <property type="evidence" value="ECO:0007669"/>
    <property type="project" value="UniProtKB-UniRule"/>
</dbReference>
<dbReference type="NCBIfam" id="TIGR00398">
    <property type="entry name" value="metG"/>
    <property type="match status" value="1"/>
</dbReference>
<evidence type="ECO:0000313" key="20">
    <source>
        <dbReference type="Proteomes" id="UP000184041"/>
    </source>
</evidence>
<name>A0A1M4T2R1_9BACT</name>
<dbReference type="Proteomes" id="UP000184041">
    <property type="component" value="Unassembled WGS sequence"/>
</dbReference>
<dbReference type="Pfam" id="PF01588">
    <property type="entry name" value="tRNA_bind"/>
    <property type="match status" value="1"/>
</dbReference>
<feature type="short sequence motif" description="'HIGH' region" evidence="16">
    <location>
        <begin position="12"/>
        <end position="22"/>
    </location>
</feature>
<dbReference type="GO" id="GO:0000049">
    <property type="term" value="F:tRNA binding"/>
    <property type="evidence" value="ECO:0007669"/>
    <property type="project" value="UniProtKB-UniRule"/>
</dbReference>